<dbReference type="Gene3D" id="3.80.10.10">
    <property type="entry name" value="Ribonuclease Inhibitor"/>
    <property type="match status" value="1"/>
</dbReference>
<dbReference type="PANTHER" id="PTHR48010:SF1">
    <property type="entry name" value="PROTEIN KINASE DOMAIN-CONTAINING PROTEIN"/>
    <property type="match status" value="1"/>
</dbReference>
<dbReference type="InterPro" id="IPR011009">
    <property type="entry name" value="Kinase-like_dom_sf"/>
</dbReference>
<gene>
    <name evidence="15" type="ORF">POPTR_015G023500</name>
</gene>
<evidence type="ECO:0000259" key="14">
    <source>
        <dbReference type="PROSITE" id="PS50011"/>
    </source>
</evidence>
<dbReference type="Gene3D" id="1.10.510.10">
    <property type="entry name" value="Transferase(Phosphotransferase) domain 1"/>
    <property type="match status" value="1"/>
</dbReference>
<keyword evidence="10 13" id="KW-0472">Membrane</keyword>
<evidence type="ECO:0000256" key="6">
    <source>
        <dbReference type="ARBA" id="ARBA00022737"/>
    </source>
</evidence>
<dbReference type="InterPro" id="IPR050994">
    <property type="entry name" value="At_inactive_RLKs"/>
</dbReference>
<comment type="subcellular location">
    <subcellularLocation>
        <location evidence="1">Membrane</location>
    </subcellularLocation>
</comment>
<dbReference type="InterPro" id="IPR001245">
    <property type="entry name" value="Ser-Thr/Tyr_kinase_cat_dom"/>
</dbReference>
<dbReference type="Proteomes" id="UP000006729">
    <property type="component" value="Chromosome 15"/>
</dbReference>
<dbReference type="EMBL" id="CM009304">
    <property type="protein sequence ID" value="PNT00026.1"/>
    <property type="molecule type" value="Genomic_DNA"/>
</dbReference>
<keyword evidence="16" id="KW-1185">Reference proteome</keyword>
<protein>
    <recommendedName>
        <fullName evidence="14">Protein kinase domain-containing protein</fullName>
    </recommendedName>
</protein>
<evidence type="ECO:0000256" key="12">
    <source>
        <dbReference type="SAM" id="MobiDB-lite"/>
    </source>
</evidence>
<dbReference type="InterPro" id="IPR013210">
    <property type="entry name" value="LRR_N_plant-typ"/>
</dbReference>
<feature type="binding site" evidence="11">
    <location>
        <position position="385"/>
    </location>
    <ligand>
        <name>ATP</name>
        <dbReference type="ChEBI" id="CHEBI:30616"/>
    </ligand>
</feature>
<sequence>MIVYKTLLFSCKCSQQFGSERMNMNKGLFFILCAFLFFGAVFLPTTADPVEDKKALLYFLHNIHLSRPVNWKESTSVCNNWTGVSCSNDHSRVTALVLPGVGFRGPIPPNTLRRLSAIQILSLGSNGISGSFPYDELSKLKNLTILFLQSNNFSGPLPSDFSVWNNLTILNLSNNGFNGSFPPSISNLTHLTSLNLANNSLSGNIPDINVSSLQQLELANNNFTGSVPKSLQRFPSSAFSGNILSSENALPPALPVHPPSSQPSKKSSKLREPAILGIALGGCVLGFVVIAVLMVLCRFKKNREGGLATKKKESSLKKTASKSQEQNNRLFFFEHCSLAFDLEDLLRASAEVLGKGTFGIAYKAALEDASTVVVKRLKEVTVPKKEFEQQMIVAGSIRHANVSPLRAYYYSKDERLMVYDFYEEGSVSSMLHGKRGEGHTPIDWETRLKIAIGAARGIAHVHTQNGGKLVHGNIKSSNIFLNSQGYGCVSDIGLASLMSPVPPPMMRAAGYRAPEVTDSRKAAHASDVYSYGVLLLELLTGKSPMHATGGDEVVHLVRWVNSVVREEWTAEVFDLELLRYPNIEEEMVEMLQIGMACVVRMPEQRPKMPDVVKMVEEIRRLSTDDRPSTESKLEIAVATPSPQTTEVASTSSAQQ</sequence>
<evidence type="ECO:0000256" key="8">
    <source>
        <dbReference type="ARBA" id="ARBA00022840"/>
    </source>
</evidence>
<evidence type="ECO:0000256" key="5">
    <source>
        <dbReference type="ARBA" id="ARBA00022729"/>
    </source>
</evidence>
<keyword evidence="3" id="KW-0433">Leucine-rich repeat</keyword>
<evidence type="ECO:0000256" key="7">
    <source>
        <dbReference type="ARBA" id="ARBA00022741"/>
    </source>
</evidence>
<dbReference type="InterPro" id="IPR017441">
    <property type="entry name" value="Protein_kinase_ATP_BS"/>
</dbReference>
<evidence type="ECO:0000256" key="11">
    <source>
        <dbReference type="PROSITE-ProRule" id="PRU10141"/>
    </source>
</evidence>
<dbReference type="Gene3D" id="3.30.200.20">
    <property type="entry name" value="Phosphorylase Kinase, domain 1"/>
    <property type="match status" value="1"/>
</dbReference>
<dbReference type="FunFam" id="3.30.200.20:FF:000307">
    <property type="entry name" value="pollen receptor-like kinase 1"/>
    <property type="match status" value="1"/>
</dbReference>
<feature type="domain" description="Protein kinase" evidence="14">
    <location>
        <begin position="347"/>
        <end position="618"/>
    </location>
</feature>
<reference evidence="15 16" key="1">
    <citation type="journal article" date="2006" name="Science">
        <title>The genome of black cottonwood, Populus trichocarpa (Torr. &amp; Gray).</title>
        <authorList>
            <person name="Tuskan G.A."/>
            <person name="Difazio S."/>
            <person name="Jansson S."/>
            <person name="Bohlmann J."/>
            <person name="Grigoriev I."/>
            <person name="Hellsten U."/>
            <person name="Putnam N."/>
            <person name="Ralph S."/>
            <person name="Rombauts S."/>
            <person name="Salamov A."/>
            <person name="Schein J."/>
            <person name="Sterck L."/>
            <person name="Aerts A."/>
            <person name="Bhalerao R.R."/>
            <person name="Bhalerao R.P."/>
            <person name="Blaudez D."/>
            <person name="Boerjan W."/>
            <person name="Brun A."/>
            <person name="Brunner A."/>
            <person name="Busov V."/>
            <person name="Campbell M."/>
            <person name="Carlson J."/>
            <person name="Chalot M."/>
            <person name="Chapman J."/>
            <person name="Chen G.L."/>
            <person name="Cooper D."/>
            <person name="Coutinho P.M."/>
            <person name="Couturier J."/>
            <person name="Covert S."/>
            <person name="Cronk Q."/>
            <person name="Cunningham R."/>
            <person name="Davis J."/>
            <person name="Degroeve S."/>
            <person name="Dejardin A."/>
            <person name="Depamphilis C."/>
            <person name="Detter J."/>
            <person name="Dirks B."/>
            <person name="Dubchak I."/>
            <person name="Duplessis S."/>
            <person name="Ehlting J."/>
            <person name="Ellis B."/>
            <person name="Gendler K."/>
            <person name="Goodstein D."/>
            <person name="Gribskov M."/>
            <person name="Grimwood J."/>
            <person name="Groover A."/>
            <person name="Gunter L."/>
            <person name="Hamberger B."/>
            <person name="Heinze B."/>
            <person name="Helariutta Y."/>
            <person name="Henrissat B."/>
            <person name="Holligan D."/>
            <person name="Holt R."/>
            <person name="Huang W."/>
            <person name="Islam-Faridi N."/>
            <person name="Jones S."/>
            <person name="Jones-Rhoades M."/>
            <person name="Jorgensen R."/>
            <person name="Joshi C."/>
            <person name="Kangasjarvi J."/>
            <person name="Karlsson J."/>
            <person name="Kelleher C."/>
            <person name="Kirkpatrick R."/>
            <person name="Kirst M."/>
            <person name="Kohler A."/>
            <person name="Kalluri U."/>
            <person name="Larimer F."/>
            <person name="Leebens-Mack J."/>
            <person name="Leple J.C."/>
            <person name="Locascio P."/>
            <person name="Lou Y."/>
            <person name="Lucas S."/>
            <person name="Martin F."/>
            <person name="Montanini B."/>
            <person name="Napoli C."/>
            <person name="Nelson D.R."/>
            <person name="Nelson C."/>
            <person name="Nieminen K."/>
            <person name="Nilsson O."/>
            <person name="Pereda V."/>
            <person name="Peter G."/>
            <person name="Philippe R."/>
            <person name="Pilate G."/>
            <person name="Poliakov A."/>
            <person name="Razumovskaya J."/>
            <person name="Richardson P."/>
            <person name="Rinaldi C."/>
            <person name="Ritland K."/>
            <person name="Rouze P."/>
            <person name="Ryaboy D."/>
            <person name="Schmutz J."/>
            <person name="Schrader J."/>
            <person name="Segerman B."/>
            <person name="Shin H."/>
            <person name="Siddiqui A."/>
            <person name="Sterky F."/>
            <person name="Terry A."/>
            <person name="Tsai C.J."/>
            <person name="Uberbacher E."/>
            <person name="Unneberg P."/>
            <person name="Vahala J."/>
            <person name="Wall K."/>
            <person name="Wessler S."/>
            <person name="Yang G."/>
            <person name="Yin T."/>
            <person name="Douglas C."/>
            <person name="Marra M."/>
            <person name="Sandberg G."/>
            <person name="Van de Peer Y."/>
            <person name="Rokhsar D."/>
        </authorList>
    </citation>
    <scope>NUCLEOTIDE SEQUENCE [LARGE SCALE GENOMIC DNA]</scope>
    <source>
        <strain evidence="16">cv. Nisqually</strain>
    </source>
</reference>
<proteinExistence type="predicted"/>
<dbReference type="FunFam" id="1.10.510.10:FF:000095">
    <property type="entry name" value="protein STRUBBELIG-RECEPTOR FAMILY 8"/>
    <property type="match status" value="1"/>
</dbReference>
<dbReference type="Pfam" id="PF08263">
    <property type="entry name" value="LRRNT_2"/>
    <property type="match status" value="1"/>
</dbReference>
<feature type="compositionally biased region" description="Basic and acidic residues" evidence="12">
    <location>
        <begin position="622"/>
        <end position="633"/>
    </location>
</feature>
<keyword evidence="5" id="KW-0732">Signal</keyword>
<feature type="compositionally biased region" description="Polar residues" evidence="12">
    <location>
        <begin position="640"/>
        <end position="655"/>
    </location>
</feature>
<evidence type="ECO:0000256" key="9">
    <source>
        <dbReference type="ARBA" id="ARBA00022989"/>
    </source>
</evidence>
<dbReference type="PROSITE" id="PS50011">
    <property type="entry name" value="PROTEIN_KINASE_DOM"/>
    <property type="match status" value="1"/>
</dbReference>
<evidence type="ECO:0000256" key="13">
    <source>
        <dbReference type="SAM" id="Phobius"/>
    </source>
</evidence>
<evidence type="ECO:0000256" key="10">
    <source>
        <dbReference type="ARBA" id="ARBA00023136"/>
    </source>
</evidence>
<dbReference type="FunFam" id="3.80.10.10:FF:000234">
    <property type="entry name" value="Probable inactive receptor kinase RLK902"/>
    <property type="match status" value="1"/>
</dbReference>
<keyword evidence="9 13" id="KW-1133">Transmembrane helix</keyword>
<feature type="region of interest" description="Disordered" evidence="12">
    <location>
        <begin position="622"/>
        <end position="655"/>
    </location>
</feature>
<keyword evidence="7 11" id="KW-0547">Nucleotide-binding</keyword>
<accession>A0A2K1XGY1</accession>
<dbReference type="AlphaFoldDB" id="A0A2K1XGY1"/>
<evidence type="ECO:0000256" key="2">
    <source>
        <dbReference type="ARBA" id="ARBA00022553"/>
    </source>
</evidence>
<feature type="transmembrane region" description="Helical" evidence="13">
    <location>
        <begin position="274"/>
        <end position="297"/>
    </location>
</feature>
<keyword evidence="2" id="KW-0597">Phosphoprotein</keyword>
<dbReference type="InParanoid" id="A0A2K1XGY1"/>
<evidence type="ECO:0000313" key="16">
    <source>
        <dbReference type="Proteomes" id="UP000006729"/>
    </source>
</evidence>
<dbReference type="PROSITE" id="PS00107">
    <property type="entry name" value="PROTEIN_KINASE_ATP"/>
    <property type="match status" value="1"/>
</dbReference>
<dbReference type="InterPro" id="IPR000719">
    <property type="entry name" value="Prot_kinase_dom"/>
</dbReference>
<dbReference type="SUPFAM" id="SSF56112">
    <property type="entry name" value="Protein kinase-like (PK-like)"/>
    <property type="match status" value="1"/>
</dbReference>
<dbReference type="GO" id="GO:0004672">
    <property type="term" value="F:protein kinase activity"/>
    <property type="evidence" value="ECO:0007669"/>
    <property type="project" value="InterPro"/>
</dbReference>
<dbReference type="InterPro" id="IPR001611">
    <property type="entry name" value="Leu-rich_rpt"/>
</dbReference>
<evidence type="ECO:0000313" key="15">
    <source>
        <dbReference type="EMBL" id="PNT00026.1"/>
    </source>
</evidence>
<evidence type="ECO:0000256" key="1">
    <source>
        <dbReference type="ARBA" id="ARBA00004370"/>
    </source>
</evidence>
<keyword evidence="8 11" id="KW-0067">ATP-binding</keyword>
<dbReference type="SUPFAM" id="SSF52058">
    <property type="entry name" value="L domain-like"/>
    <property type="match status" value="1"/>
</dbReference>
<keyword evidence="6" id="KW-0677">Repeat</keyword>
<keyword evidence="4 13" id="KW-0812">Transmembrane</keyword>
<dbReference type="GO" id="GO:0016020">
    <property type="term" value="C:membrane"/>
    <property type="evidence" value="ECO:0007669"/>
    <property type="project" value="UniProtKB-SubCell"/>
</dbReference>
<evidence type="ECO:0000256" key="4">
    <source>
        <dbReference type="ARBA" id="ARBA00022692"/>
    </source>
</evidence>
<dbReference type="InterPro" id="IPR032675">
    <property type="entry name" value="LRR_dom_sf"/>
</dbReference>
<dbReference type="Pfam" id="PF00560">
    <property type="entry name" value="LRR_1"/>
    <property type="match status" value="4"/>
</dbReference>
<dbReference type="PANTHER" id="PTHR48010">
    <property type="entry name" value="OS05G0588300 PROTEIN"/>
    <property type="match status" value="1"/>
</dbReference>
<evidence type="ECO:0000256" key="3">
    <source>
        <dbReference type="ARBA" id="ARBA00022614"/>
    </source>
</evidence>
<name>A0A2K1XGY1_POPTR</name>
<dbReference type="GO" id="GO:0005524">
    <property type="term" value="F:ATP binding"/>
    <property type="evidence" value="ECO:0007669"/>
    <property type="project" value="UniProtKB-UniRule"/>
</dbReference>
<dbReference type="Pfam" id="PF07714">
    <property type="entry name" value="PK_Tyr_Ser-Thr"/>
    <property type="match status" value="1"/>
</dbReference>
<organism evidence="15 16">
    <name type="scientific">Populus trichocarpa</name>
    <name type="common">Western balsam poplar</name>
    <name type="synonym">Populus balsamifera subsp. trichocarpa</name>
    <dbReference type="NCBI Taxonomy" id="3694"/>
    <lineage>
        <taxon>Eukaryota</taxon>
        <taxon>Viridiplantae</taxon>
        <taxon>Streptophyta</taxon>
        <taxon>Embryophyta</taxon>
        <taxon>Tracheophyta</taxon>
        <taxon>Spermatophyta</taxon>
        <taxon>Magnoliopsida</taxon>
        <taxon>eudicotyledons</taxon>
        <taxon>Gunneridae</taxon>
        <taxon>Pentapetalae</taxon>
        <taxon>rosids</taxon>
        <taxon>fabids</taxon>
        <taxon>Malpighiales</taxon>
        <taxon>Salicaceae</taxon>
        <taxon>Saliceae</taxon>
        <taxon>Populus</taxon>
    </lineage>
</organism>